<evidence type="ECO:0000313" key="4">
    <source>
        <dbReference type="Proteomes" id="UP001221686"/>
    </source>
</evidence>
<sequence>MSKKTAKSAAGKTAKSASKKAAKQPVAPRTAEEVFVEVEARAEEVGVELRDGASAREIARTEKALGVTLPEDVRAWYRRHDGSAGDDFPYLWPLAFIREQQRYLADLLDAQWFVLGGIEDSVSCIDLSPAGAGRIFHCSAESDPRRESDGFLEWLASFSWDWDLD</sequence>
<evidence type="ECO:0000259" key="2">
    <source>
        <dbReference type="SMART" id="SM00860"/>
    </source>
</evidence>
<keyword evidence="4" id="KW-1185">Reference proteome</keyword>
<gene>
    <name evidence="3" type="ORF">POL25_02790</name>
</gene>
<name>A0ABT5DTR3_9BACT</name>
<reference evidence="3 4" key="1">
    <citation type="submission" date="2022-11" db="EMBL/GenBank/DDBJ databases">
        <title>Minimal conservation of predation-associated metabolite biosynthetic gene clusters underscores biosynthetic potential of Myxococcota including descriptions for ten novel species: Archangium lansinium sp. nov., Myxococcus landrumus sp. nov., Nannocystis bai.</title>
        <authorList>
            <person name="Ahearne A."/>
            <person name="Stevens C."/>
            <person name="Dowd S."/>
        </authorList>
    </citation>
    <scope>NUCLEOTIDE SEQUENCE [LARGE SCALE GENOMIC DNA]</scope>
    <source>
        <strain evidence="3 4">BB15-2</strain>
    </source>
</reference>
<dbReference type="InterPro" id="IPR018958">
    <property type="entry name" value="Knr4/Smi1-like_dom"/>
</dbReference>
<dbReference type="RefSeq" id="WP_272084227.1">
    <property type="nucleotide sequence ID" value="NZ_JAQNDL010000001.1"/>
</dbReference>
<dbReference type="SMART" id="SM00860">
    <property type="entry name" value="SMI1_KNR4"/>
    <property type="match status" value="1"/>
</dbReference>
<dbReference type="EMBL" id="JAQNDL010000001">
    <property type="protein sequence ID" value="MDC0715802.1"/>
    <property type="molecule type" value="Genomic_DNA"/>
</dbReference>
<evidence type="ECO:0000256" key="1">
    <source>
        <dbReference type="SAM" id="MobiDB-lite"/>
    </source>
</evidence>
<proteinExistence type="predicted"/>
<feature type="compositionally biased region" description="Low complexity" evidence="1">
    <location>
        <begin position="7"/>
        <end position="16"/>
    </location>
</feature>
<dbReference type="Gene3D" id="3.40.1580.10">
    <property type="entry name" value="SMI1/KNR4-like"/>
    <property type="match status" value="1"/>
</dbReference>
<dbReference type="SUPFAM" id="SSF160631">
    <property type="entry name" value="SMI1/KNR4-like"/>
    <property type="match status" value="1"/>
</dbReference>
<protein>
    <submittedName>
        <fullName evidence="3">SMI1/KNR4 family protein</fullName>
    </submittedName>
</protein>
<accession>A0ABT5DTR3</accession>
<dbReference type="Pfam" id="PF09346">
    <property type="entry name" value="SMI1_KNR4"/>
    <property type="match status" value="1"/>
</dbReference>
<feature type="domain" description="Knr4/Smi1-like" evidence="2">
    <location>
        <begin position="52"/>
        <end position="157"/>
    </location>
</feature>
<dbReference type="InterPro" id="IPR037883">
    <property type="entry name" value="Knr4/Smi1-like_sf"/>
</dbReference>
<dbReference type="Proteomes" id="UP001221686">
    <property type="component" value="Unassembled WGS sequence"/>
</dbReference>
<feature type="region of interest" description="Disordered" evidence="1">
    <location>
        <begin position="1"/>
        <end position="31"/>
    </location>
</feature>
<organism evidence="3 4">
    <name type="scientific">Nannocystis bainbridge</name>
    <dbReference type="NCBI Taxonomy" id="2995303"/>
    <lineage>
        <taxon>Bacteria</taxon>
        <taxon>Pseudomonadati</taxon>
        <taxon>Myxococcota</taxon>
        <taxon>Polyangia</taxon>
        <taxon>Nannocystales</taxon>
        <taxon>Nannocystaceae</taxon>
        <taxon>Nannocystis</taxon>
    </lineage>
</organism>
<evidence type="ECO:0000313" key="3">
    <source>
        <dbReference type="EMBL" id="MDC0715802.1"/>
    </source>
</evidence>
<comment type="caution">
    <text evidence="3">The sequence shown here is derived from an EMBL/GenBank/DDBJ whole genome shotgun (WGS) entry which is preliminary data.</text>
</comment>